<evidence type="ECO:0000313" key="2">
    <source>
        <dbReference type="EMBL" id="WNH09421.1"/>
    </source>
</evidence>
<dbReference type="Proteomes" id="UP001302806">
    <property type="component" value="Chromosome"/>
</dbReference>
<sequence length="200" mass="22945">MALRKARNMRRLNDPLIKDGIHIILMDGTYFLNEPVFIRSEDSGTEESPTIIEAQYGAKPILSGGLEINGWKKSEVSINGLKPGEVWVADAPKKAGDLINYRQLWVNGKKAVRAKSTSGTKMERILSWDKASETCWIPYKDKSIKFEPGVEMFIIQWWAIANLRVKDIEVHQDSAKVYFEQPESRIQSEHPWYCSLDFKE</sequence>
<proteinExistence type="predicted"/>
<dbReference type="InterPro" id="IPR048482">
    <property type="entry name" value="GH141_ins"/>
</dbReference>
<accession>A0ABY9XUD9</accession>
<dbReference type="InterPro" id="IPR011050">
    <property type="entry name" value="Pectin_lyase_fold/virulence"/>
</dbReference>
<evidence type="ECO:0000259" key="1">
    <source>
        <dbReference type="Pfam" id="PF21231"/>
    </source>
</evidence>
<dbReference type="Pfam" id="PF21231">
    <property type="entry name" value="GH141_M"/>
    <property type="match status" value="1"/>
</dbReference>
<protein>
    <recommendedName>
        <fullName evidence="1">GH141-like insertion domain-containing protein</fullName>
    </recommendedName>
</protein>
<evidence type="ECO:0000313" key="3">
    <source>
        <dbReference type="Proteomes" id="UP001302806"/>
    </source>
</evidence>
<dbReference type="PANTHER" id="PTHR36453:SF1">
    <property type="entry name" value="RIGHT HANDED BETA HELIX DOMAIN-CONTAINING PROTEIN"/>
    <property type="match status" value="1"/>
</dbReference>
<dbReference type="Gene3D" id="2.160.20.10">
    <property type="entry name" value="Single-stranded right-handed beta-helix, Pectin lyase-like"/>
    <property type="match status" value="1"/>
</dbReference>
<dbReference type="SUPFAM" id="SSF51126">
    <property type="entry name" value="Pectin lyase-like"/>
    <property type="match status" value="1"/>
</dbReference>
<reference evidence="2 3" key="1">
    <citation type="submission" date="2023-09" db="EMBL/GenBank/DDBJ databases">
        <title>Thalassobella suaedae gen. nov., sp. nov., a marine bacterium of the family Flavobacteriaceae isolated from a halophyte Suaeda japonica.</title>
        <authorList>
            <person name="Lee S.Y."/>
            <person name="Hwang C.Y."/>
        </authorList>
    </citation>
    <scope>NUCLEOTIDE SEQUENCE [LARGE SCALE GENOMIC DNA]</scope>
    <source>
        <strain evidence="2 3">HL-DH14</strain>
    </source>
</reference>
<feature type="domain" description="GH141-like insertion" evidence="1">
    <location>
        <begin position="84"/>
        <end position="193"/>
    </location>
</feature>
<dbReference type="PANTHER" id="PTHR36453">
    <property type="entry name" value="SECRETED PROTEIN-RELATED"/>
    <property type="match status" value="1"/>
</dbReference>
<dbReference type="EMBL" id="CP134537">
    <property type="protein sequence ID" value="WNH09421.1"/>
    <property type="molecule type" value="Genomic_DNA"/>
</dbReference>
<gene>
    <name evidence="2" type="ORF">RHP51_01385</name>
</gene>
<organism evidence="2 3">
    <name type="scientific">Thalassobellus suaedae</name>
    <dbReference type="NCBI Taxonomy" id="3074124"/>
    <lineage>
        <taxon>Bacteria</taxon>
        <taxon>Pseudomonadati</taxon>
        <taxon>Bacteroidota</taxon>
        <taxon>Flavobacteriia</taxon>
        <taxon>Flavobacteriales</taxon>
        <taxon>Flavobacteriaceae</taxon>
        <taxon>Thalassobellus</taxon>
    </lineage>
</organism>
<name>A0ABY9XUD9_9FLAO</name>
<dbReference type="InterPro" id="IPR012334">
    <property type="entry name" value="Pectin_lyas_fold"/>
</dbReference>